<name>A0ABP3I444_9CAUL</name>
<keyword evidence="4" id="KW-0597">Phosphoprotein</keyword>
<keyword evidence="1" id="KW-0805">Transcription regulation</keyword>
<dbReference type="InterPro" id="IPR036388">
    <property type="entry name" value="WH-like_DNA-bd_sf"/>
</dbReference>
<dbReference type="InterPro" id="IPR016032">
    <property type="entry name" value="Sig_transdc_resp-reg_C-effctor"/>
</dbReference>
<evidence type="ECO:0000259" key="6">
    <source>
        <dbReference type="PROSITE" id="PS50110"/>
    </source>
</evidence>
<dbReference type="Proteomes" id="UP001500791">
    <property type="component" value="Unassembled WGS sequence"/>
</dbReference>
<organism evidence="7 8">
    <name type="scientific">Brevundimonas terrae</name>
    <dbReference type="NCBI Taxonomy" id="363631"/>
    <lineage>
        <taxon>Bacteria</taxon>
        <taxon>Pseudomonadati</taxon>
        <taxon>Pseudomonadota</taxon>
        <taxon>Alphaproteobacteria</taxon>
        <taxon>Caulobacterales</taxon>
        <taxon>Caulobacteraceae</taxon>
        <taxon>Brevundimonas</taxon>
    </lineage>
</organism>
<dbReference type="SUPFAM" id="SSF52172">
    <property type="entry name" value="CheY-like"/>
    <property type="match status" value="1"/>
</dbReference>
<dbReference type="PROSITE" id="PS50043">
    <property type="entry name" value="HTH_LUXR_2"/>
    <property type="match status" value="1"/>
</dbReference>
<sequence>MTPSVFIIDDDAGMRDSLVALLRSQGIRCRAFAGGADFFRSMPQDETACVVTDLRMPEVDGAELVRRINEERGAAWPILVITAHADVSVAVSLMKQGVVDFIEKPFDPQRLIESVRGCLSRLTQVGEQQRLTQSAREKYDRLTPREAQVFNALIEGLSNKAIAQTLDISPRTVEVFRAKVMQKIEAESLSDLIKTGLLLRNDDGISS</sequence>
<evidence type="ECO:0000256" key="3">
    <source>
        <dbReference type="ARBA" id="ARBA00023163"/>
    </source>
</evidence>
<dbReference type="InterPro" id="IPR011006">
    <property type="entry name" value="CheY-like_superfamily"/>
</dbReference>
<comment type="caution">
    <text evidence="7">The sequence shown here is derived from an EMBL/GenBank/DDBJ whole genome shotgun (WGS) entry which is preliminary data.</text>
</comment>
<dbReference type="PRINTS" id="PR00038">
    <property type="entry name" value="HTHLUXR"/>
</dbReference>
<dbReference type="RefSeq" id="WP_167178698.1">
    <property type="nucleotide sequence ID" value="NZ_BAAAEJ010000005.1"/>
</dbReference>
<evidence type="ECO:0000256" key="2">
    <source>
        <dbReference type="ARBA" id="ARBA00023125"/>
    </source>
</evidence>
<dbReference type="Pfam" id="PF00196">
    <property type="entry name" value="GerE"/>
    <property type="match status" value="1"/>
</dbReference>
<dbReference type="InterPro" id="IPR001789">
    <property type="entry name" value="Sig_transdc_resp-reg_receiver"/>
</dbReference>
<evidence type="ECO:0000256" key="4">
    <source>
        <dbReference type="PROSITE-ProRule" id="PRU00169"/>
    </source>
</evidence>
<feature type="modified residue" description="4-aspartylphosphate" evidence="4">
    <location>
        <position position="53"/>
    </location>
</feature>
<reference evidence="8" key="1">
    <citation type="journal article" date="2019" name="Int. J. Syst. Evol. Microbiol.">
        <title>The Global Catalogue of Microorganisms (GCM) 10K type strain sequencing project: providing services to taxonomists for standard genome sequencing and annotation.</title>
        <authorList>
            <consortium name="The Broad Institute Genomics Platform"/>
            <consortium name="The Broad Institute Genome Sequencing Center for Infectious Disease"/>
            <person name="Wu L."/>
            <person name="Ma J."/>
        </authorList>
    </citation>
    <scope>NUCLEOTIDE SEQUENCE [LARGE SCALE GENOMIC DNA]</scope>
    <source>
        <strain evidence="8">JCM 13476</strain>
    </source>
</reference>
<keyword evidence="2" id="KW-0238">DNA-binding</keyword>
<protein>
    <submittedName>
        <fullName evidence="7">Response regulator FixJ</fullName>
    </submittedName>
</protein>
<feature type="domain" description="HTH luxR-type" evidence="5">
    <location>
        <begin position="135"/>
        <end position="200"/>
    </location>
</feature>
<evidence type="ECO:0000259" key="5">
    <source>
        <dbReference type="PROSITE" id="PS50043"/>
    </source>
</evidence>
<dbReference type="CDD" id="cd06170">
    <property type="entry name" value="LuxR_C_like"/>
    <property type="match status" value="1"/>
</dbReference>
<dbReference type="PANTHER" id="PTHR44688">
    <property type="entry name" value="DNA-BINDING TRANSCRIPTIONAL ACTIVATOR DEVR_DOSR"/>
    <property type="match status" value="1"/>
</dbReference>
<keyword evidence="3" id="KW-0804">Transcription</keyword>
<dbReference type="Gene3D" id="1.10.10.10">
    <property type="entry name" value="Winged helix-like DNA-binding domain superfamily/Winged helix DNA-binding domain"/>
    <property type="match status" value="1"/>
</dbReference>
<dbReference type="PROSITE" id="PS50110">
    <property type="entry name" value="RESPONSE_REGULATORY"/>
    <property type="match status" value="1"/>
</dbReference>
<proteinExistence type="predicted"/>
<keyword evidence="8" id="KW-1185">Reference proteome</keyword>
<feature type="domain" description="Response regulatory" evidence="6">
    <location>
        <begin position="4"/>
        <end position="119"/>
    </location>
</feature>
<evidence type="ECO:0000256" key="1">
    <source>
        <dbReference type="ARBA" id="ARBA00023015"/>
    </source>
</evidence>
<gene>
    <name evidence="7" type="primary">fixJ</name>
    <name evidence="7" type="ORF">GCM10009093_12590</name>
</gene>
<dbReference type="InterPro" id="IPR000792">
    <property type="entry name" value="Tscrpt_reg_LuxR_C"/>
</dbReference>
<evidence type="ECO:0000313" key="7">
    <source>
        <dbReference type="EMBL" id="GAA0387295.1"/>
    </source>
</evidence>
<accession>A0ABP3I444</accession>
<evidence type="ECO:0000313" key="8">
    <source>
        <dbReference type="Proteomes" id="UP001500791"/>
    </source>
</evidence>
<dbReference type="SMART" id="SM00421">
    <property type="entry name" value="HTH_LUXR"/>
    <property type="match status" value="1"/>
</dbReference>
<dbReference type="Gene3D" id="3.40.50.2300">
    <property type="match status" value="1"/>
</dbReference>
<dbReference type="SMART" id="SM00448">
    <property type="entry name" value="REC"/>
    <property type="match status" value="1"/>
</dbReference>
<dbReference type="Pfam" id="PF00072">
    <property type="entry name" value="Response_reg"/>
    <property type="match status" value="1"/>
</dbReference>
<dbReference type="SUPFAM" id="SSF46894">
    <property type="entry name" value="C-terminal effector domain of the bipartite response regulators"/>
    <property type="match status" value="1"/>
</dbReference>
<dbReference type="PANTHER" id="PTHR44688:SF16">
    <property type="entry name" value="DNA-BINDING TRANSCRIPTIONAL ACTIVATOR DEVR_DOSR"/>
    <property type="match status" value="1"/>
</dbReference>
<dbReference type="EMBL" id="BAAAEJ010000005">
    <property type="protein sequence ID" value="GAA0387295.1"/>
    <property type="molecule type" value="Genomic_DNA"/>
</dbReference>